<reference evidence="2 3" key="1">
    <citation type="submission" date="2020-02" db="EMBL/GenBank/DDBJ databases">
        <title>Genome sequence of Roseobacter ponti.</title>
        <authorList>
            <person name="Hollensteiner J."/>
            <person name="Schneider D."/>
            <person name="Poehlein A."/>
            <person name="Daniel R."/>
        </authorList>
    </citation>
    <scope>NUCLEOTIDE SEQUENCE [LARGE SCALE GENOMIC DNA]</scope>
    <source>
        <strain evidence="2 3">DSM 106830</strain>
    </source>
</reference>
<keyword evidence="1" id="KW-0812">Transmembrane</keyword>
<proteinExistence type="predicted"/>
<evidence type="ECO:0000313" key="3">
    <source>
        <dbReference type="Proteomes" id="UP000503308"/>
    </source>
</evidence>
<dbReference type="KEGG" id="rpon:G3256_15700"/>
<dbReference type="AlphaFoldDB" id="A0A858SXZ0"/>
<protein>
    <submittedName>
        <fullName evidence="2">Uncharacterized protein</fullName>
    </submittedName>
</protein>
<name>A0A858SXZ0_9RHOB</name>
<dbReference type="Proteomes" id="UP000503308">
    <property type="component" value="Chromosome"/>
</dbReference>
<keyword evidence="1" id="KW-0472">Membrane</keyword>
<gene>
    <name evidence="2" type="ORF">G3256_15700</name>
</gene>
<evidence type="ECO:0000256" key="1">
    <source>
        <dbReference type="SAM" id="Phobius"/>
    </source>
</evidence>
<accession>A0A858SXZ0</accession>
<organism evidence="2 3">
    <name type="scientific">Roseobacter ponti</name>
    <dbReference type="NCBI Taxonomy" id="1891787"/>
    <lineage>
        <taxon>Bacteria</taxon>
        <taxon>Pseudomonadati</taxon>
        <taxon>Pseudomonadota</taxon>
        <taxon>Alphaproteobacteria</taxon>
        <taxon>Rhodobacterales</taxon>
        <taxon>Roseobacteraceae</taxon>
        <taxon>Roseobacter</taxon>
    </lineage>
</organism>
<dbReference type="EMBL" id="CP048788">
    <property type="protein sequence ID" value="QJF52513.1"/>
    <property type="molecule type" value="Genomic_DNA"/>
</dbReference>
<feature type="transmembrane region" description="Helical" evidence="1">
    <location>
        <begin position="26"/>
        <end position="48"/>
    </location>
</feature>
<evidence type="ECO:0000313" key="2">
    <source>
        <dbReference type="EMBL" id="QJF52513.1"/>
    </source>
</evidence>
<dbReference type="RefSeq" id="WP_169641733.1">
    <property type="nucleotide sequence ID" value="NZ_CP048788.1"/>
</dbReference>
<sequence length="116" mass="12835">MSENIHPLAPHHLPPFFSTPDGGDHLFTVMIFLVVGVILLLGIAYFTLHAMPEKMAHQGNSTQLQLISILAMLALFTHNNVFWVGALVLAAFRPPDIVTPLQNIAQSLTDLVNRER</sequence>
<keyword evidence="1" id="KW-1133">Transmembrane helix</keyword>
<feature type="transmembrane region" description="Helical" evidence="1">
    <location>
        <begin position="69"/>
        <end position="92"/>
    </location>
</feature>
<keyword evidence="3" id="KW-1185">Reference proteome</keyword>